<evidence type="ECO:0000313" key="2">
    <source>
        <dbReference type="Proteomes" id="UP000780721"/>
    </source>
</evidence>
<evidence type="ECO:0000313" key="1">
    <source>
        <dbReference type="EMBL" id="MBF1306072.1"/>
    </source>
</evidence>
<comment type="caution">
    <text evidence="1">The sequence shown here is derived from an EMBL/GenBank/DDBJ whole genome shotgun (WGS) entry which is preliminary data.</text>
</comment>
<dbReference type="EMBL" id="JABZRB010000382">
    <property type="protein sequence ID" value="MBF1306072.1"/>
    <property type="molecule type" value="Genomic_DNA"/>
</dbReference>
<accession>A0A930DZA6</accession>
<organism evidence="1 2">
    <name type="scientific">Oribacterium sinus</name>
    <dbReference type="NCBI Taxonomy" id="237576"/>
    <lineage>
        <taxon>Bacteria</taxon>
        <taxon>Bacillati</taxon>
        <taxon>Bacillota</taxon>
        <taxon>Clostridia</taxon>
        <taxon>Lachnospirales</taxon>
        <taxon>Lachnospiraceae</taxon>
        <taxon>Oribacterium</taxon>
    </lineage>
</organism>
<reference evidence="1" key="1">
    <citation type="submission" date="2020-04" db="EMBL/GenBank/DDBJ databases">
        <title>Deep metagenomics examines the oral microbiome during advanced dental caries in children, revealing novel taxa and co-occurrences with host molecules.</title>
        <authorList>
            <person name="Baker J.L."/>
            <person name="Morton J.T."/>
            <person name="Dinis M."/>
            <person name="Alvarez R."/>
            <person name="Tran N.C."/>
            <person name="Knight R."/>
            <person name="Edlund A."/>
        </authorList>
    </citation>
    <scope>NUCLEOTIDE SEQUENCE</scope>
    <source>
        <strain evidence="1">JCVI_48_bin.5</strain>
    </source>
</reference>
<dbReference type="AlphaFoldDB" id="A0A930DZA6"/>
<proteinExistence type="predicted"/>
<dbReference type="Proteomes" id="UP000780721">
    <property type="component" value="Unassembled WGS sequence"/>
</dbReference>
<name>A0A930DZA6_9FIRM</name>
<gene>
    <name evidence="1" type="ORF">HXM91_09580</name>
</gene>
<protein>
    <submittedName>
        <fullName evidence="1">Uncharacterized protein</fullName>
    </submittedName>
</protein>
<sequence length="154" mass="17908">MLKIKDFIFQEDWGDRRSCLMFFKADREESASWAVDIGFKPGDFEGNEISPSICINPIDTDKSDVKELVGTTFSVKTVEESEEREDSFYIYENEPLIEYRIEVLDIVEAKAHIKCNGVLILDGYAEPWIEERFEIDSWIPVIESVQDWDKLALK</sequence>